<evidence type="ECO:0000313" key="5">
    <source>
        <dbReference type="Proteomes" id="UP000194977"/>
    </source>
</evidence>
<dbReference type="EMBL" id="NARP01000016">
    <property type="protein sequence ID" value="OTP99478.1"/>
    <property type="molecule type" value="Genomic_DNA"/>
</dbReference>
<evidence type="ECO:0000313" key="4">
    <source>
        <dbReference type="Proteomes" id="UP000194800"/>
    </source>
</evidence>
<dbReference type="GO" id="GO:0015628">
    <property type="term" value="P:protein secretion by the type II secretion system"/>
    <property type="evidence" value="ECO:0007669"/>
    <property type="project" value="TreeGrafter"/>
</dbReference>
<dbReference type="Proteomes" id="UP000194977">
    <property type="component" value="Unassembled WGS sequence"/>
</dbReference>
<protein>
    <recommendedName>
        <fullName evidence="6">Helix-hairpin-helix domain-containing protein</fullName>
    </recommendedName>
</protein>
<dbReference type="Proteomes" id="UP000194800">
    <property type="component" value="Unassembled WGS sequence"/>
</dbReference>
<dbReference type="OrthoDB" id="7510573at2"/>
<comment type="caution">
    <text evidence="2">The sequence shown here is derived from an EMBL/GenBank/DDBJ whole genome shotgun (WGS) entry which is preliminary data.</text>
</comment>
<name>A0A242NHD8_9GAMM</name>
<evidence type="ECO:0000313" key="3">
    <source>
        <dbReference type="EMBL" id="OTQ11349.1"/>
    </source>
</evidence>
<proteinExistence type="predicted"/>
<dbReference type="InterPro" id="IPR051675">
    <property type="entry name" value="Endo/Exo/Phosphatase_dom_1"/>
</dbReference>
<dbReference type="NCBIfam" id="TIGR00426">
    <property type="entry name" value="competence protein ComEA helix-hairpin-helix repeat region"/>
    <property type="match status" value="1"/>
</dbReference>
<evidence type="ECO:0000256" key="1">
    <source>
        <dbReference type="SAM" id="SignalP"/>
    </source>
</evidence>
<gene>
    <name evidence="3" type="ORF">B6C91_02315</name>
    <name evidence="2" type="ORF">B6D08_07290</name>
</gene>
<feature type="chain" id="PRO_5012150722" description="Helix-hairpin-helix domain-containing protein" evidence="1">
    <location>
        <begin position="23"/>
        <end position="106"/>
    </location>
</feature>
<dbReference type="Pfam" id="PF12836">
    <property type="entry name" value="HHH_3"/>
    <property type="match status" value="1"/>
</dbReference>
<feature type="signal peptide" evidence="1">
    <location>
        <begin position="1"/>
        <end position="22"/>
    </location>
</feature>
<keyword evidence="1" id="KW-0732">Signal</keyword>
<dbReference type="InterPro" id="IPR010994">
    <property type="entry name" value="RuvA_2-like"/>
</dbReference>
<dbReference type="InterPro" id="IPR004509">
    <property type="entry name" value="Competence_ComEA_HhH"/>
</dbReference>
<evidence type="ECO:0000313" key="2">
    <source>
        <dbReference type="EMBL" id="OTP99478.1"/>
    </source>
</evidence>
<dbReference type="PANTHER" id="PTHR21180">
    <property type="entry name" value="ENDONUCLEASE/EXONUCLEASE/PHOSPHATASE FAMILY DOMAIN-CONTAINING PROTEIN 1"/>
    <property type="match status" value="1"/>
</dbReference>
<dbReference type="AlphaFoldDB" id="A0A242NHD8"/>
<evidence type="ECO:0008006" key="6">
    <source>
        <dbReference type="Google" id="ProtNLM"/>
    </source>
</evidence>
<organism evidence="2 5">
    <name type="scientific">Gilliamella apicola</name>
    <dbReference type="NCBI Taxonomy" id="1196095"/>
    <lineage>
        <taxon>Bacteria</taxon>
        <taxon>Pseudomonadati</taxon>
        <taxon>Pseudomonadota</taxon>
        <taxon>Gammaproteobacteria</taxon>
        <taxon>Orbales</taxon>
        <taxon>Orbaceae</taxon>
        <taxon>Gilliamella</taxon>
    </lineage>
</organism>
<dbReference type="EMBL" id="NART01000006">
    <property type="protein sequence ID" value="OTQ11349.1"/>
    <property type="molecule type" value="Genomic_DNA"/>
</dbReference>
<sequence length="106" mass="11485">MKLFSILCILLSSITCSGLSFADSPPNEVTKNEVTQKEQQQIIQVNINTATAEELAKVLTGIGISKAKKIVEYREKFGSFVSIEQLKEVSGIGQATLDKNVGKIAL</sequence>
<reference evidence="4 5" key="1">
    <citation type="submission" date="2017-03" db="EMBL/GenBank/DDBJ databases">
        <title>Comparative genomics of honeybee gut symbionts reveal geographically distinct and subgroup specific antibiotic resistance.</title>
        <authorList>
            <person name="Ludvigsen J."/>
            <person name="Porcellato D."/>
            <person name="Labee-Lund T.M."/>
            <person name="Amdam G.V."/>
            <person name="Rudi K."/>
        </authorList>
    </citation>
    <scope>NUCLEOTIDE SEQUENCE [LARGE SCALE GENOMIC DNA]</scope>
    <source>
        <strain evidence="2 5">A-7-12</strain>
        <strain evidence="3 4">A-9-12</strain>
    </source>
</reference>
<dbReference type="PANTHER" id="PTHR21180:SF32">
    <property type="entry name" value="ENDONUCLEASE_EXONUCLEASE_PHOSPHATASE FAMILY DOMAIN-CONTAINING PROTEIN 1"/>
    <property type="match status" value="1"/>
</dbReference>
<dbReference type="RefSeq" id="WP_086300939.1">
    <property type="nucleotide sequence ID" value="NZ_CAMLAF010000015.1"/>
</dbReference>
<dbReference type="SUPFAM" id="SSF47781">
    <property type="entry name" value="RuvA domain 2-like"/>
    <property type="match status" value="1"/>
</dbReference>
<keyword evidence="4" id="KW-1185">Reference proteome</keyword>
<dbReference type="GO" id="GO:0015627">
    <property type="term" value="C:type II protein secretion system complex"/>
    <property type="evidence" value="ECO:0007669"/>
    <property type="project" value="TreeGrafter"/>
</dbReference>
<dbReference type="Gene3D" id="1.10.150.280">
    <property type="entry name" value="AF1531-like domain"/>
    <property type="match status" value="1"/>
</dbReference>
<accession>A0A242NHD8</accession>